<dbReference type="SMART" id="SM00304">
    <property type="entry name" value="HAMP"/>
    <property type="match status" value="1"/>
</dbReference>
<dbReference type="PROSITE" id="PS50885">
    <property type="entry name" value="HAMP"/>
    <property type="match status" value="1"/>
</dbReference>
<dbReference type="GO" id="GO:0007165">
    <property type="term" value="P:signal transduction"/>
    <property type="evidence" value="ECO:0007669"/>
    <property type="project" value="UniProtKB-KW"/>
</dbReference>
<dbReference type="PANTHER" id="PTHR32089">
    <property type="entry name" value="METHYL-ACCEPTING CHEMOTAXIS PROTEIN MCPB"/>
    <property type="match status" value="1"/>
</dbReference>
<comment type="caution">
    <text evidence="8">The sequence shown here is derived from an EMBL/GenBank/DDBJ whole genome shotgun (WGS) entry which is preliminary data.</text>
</comment>
<evidence type="ECO:0000259" key="6">
    <source>
        <dbReference type="PROSITE" id="PS50111"/>
    </source>
</evidence>
<dbReference type="InterPro" id="IPR004089">
    <property type="entry name" value="MCPsignal_dom"/>
</dbReference>
<dbReference type="Pfam" id="PF12729">
    <property type="entry name" value="4HB_MCP_1"/>
    <property type="match status" value="1"/>
</dbReference>
<dbReference type="FunFam" id="1.10.287.950:FF:000001">
    <property type="entry name" value="Methyl-accepting chemotaxis sensory transducer"/>
    <property type="match status" value="1"/>
</dbReference>
<dbReference type="PRINTS" id="PR00260">
    <property type="entry name" value="CHEMTRNSDUCR"/>
</dbReference>
<evidence type="ECO:0000256" key="3">
    <source>
        <dbReference type="ARBA" id="ARBA00029447"/>
    </source>
</evidence>
<dbReference type="SUPFAM" id="SSF58104">
    <property type="entry name" value="Methyl-accepting chemotaxis protein (MCP) signaling domain"/>
    <property type="match status" value="1"/>
</dbReference>
<evidence type="ECO:0000259" key="7">
    <source>
        <dbReference type="PROSITE" id="PS50885"/>
    </source>
</evidence>
<accession>A0A944H7A1</accession>
<sequence>MLSNLSVRWKIIGPILFMGAMSLVLSVFGIHSARNAEALTIEVGARYLPAISVLLEADRDLYQVLVAERSWLSSGNDGQHAKWQAQIDENRQQSATRVGKFAAIVAQLPATAAATAPLLKQYESDRRAWEASSDRIVTLLKSGDEAAVAEARSLSFGEAAKQFDSMRDQIDKLSEIVVNGATTSEARAESSAHAAYVGTLVISAVVVATILAVLLLMPKLVLTPLRNLNARLKELSAGGGDLTVRLPINSKDELGQMAASFNQLLDSLGGMFRQLLGDADKLTDGVRKLEASINDISDRSEALADITTANAASVEQITVSVSHIADNSNDAEALAHSTGELTVATAEGVTTIAAQAVEAARRVRELADVLGGLDRRSGDITGIVGVIREIADQTNLLALNAAIEAARAGEQGRGFAVVADEVRKLAERTGKATLEITTMLDGMRDETQQAVGFMEQTVATVESSVSLTEDARGKISEIGSKITAVANRMSEVALSINEQRSATSSIAQNTEGITGRVQETDAALREARKTVDQVALVSRSTMEKFAAFKL</sequence>
<dbReference type="InterPro" id="IPR024478">
    <property type="entry name" value="HlyB_4HB_MCP"/>
</dbReference>
<feature type="domain" description="Methyl-accepting transducer" evidence="6">
    <location>
        <begin position="278"/>
        <end position="514"/>
    </location>
</feature>
<protein>
    <submittedName>
        <fullName evidence="8">Methyl-accepting chemotaxis protein</fullName>
    </submittedName>
</protein>
<dbReference type="CDD" id="cd11386">
    <property type="entry name" value="MCP_signal"/>
    <property type="match status" value="1"/>
</dbReference>
<keyword evidence="5" id="KW-1133">Transmembrane helix</keyword>
<dbReference type="InterPro" id="IPR004090">
    <property type="entry name" value="Chemotax_Me-accpt_rcpt"/>
</dbReference>
<name>A0A944H7A1_DENI1</name>
<keyword evidence="2 4" id="KW-0807">Transducer</keyword>
<dbReference type="GO" id="GO:0016020">
    <property type="term" value="C:membrane"/>
    <property type="evidence" value="ECO:0007669"/>
    <property type="project" value="UniProtKB-SubCell"/>
</dbReference>
<dbReference type="PROSITE" id="PS50111">
    <property type="entry name" value="CHEMOTAXIS_TRANSDUC_2"/>
    <property type="match status" value="1"/>
</dbReference>
<evidence type="ECO:0000256" key="1">
    <source>
        <dbReference type="ARBA" id="ARBA00004370"/>
    </source>
</evidence>
<keyword evidence="9" id="KW-1185">Reference proteome</keyword>
<keyword evidence="5" id="KW-0472">Membrane</keyword>
<dbReference type="PANTHER" id="PTHR32089:SF112">
    <property type="entry name" value="LYSOZYME-LIKE PROTEIN-RELATED"/>
    <property type="match status" value="1"/>
</dbReference>
<proteinExistence type="inferred from homology"/>
<dbReference type="GO" id="GO:0006935">
    <property type="term" value="P:chemotaxis"/>
    <property type="evidence" value="ECO:0007669"/>
    <property type="project" value="InterPro"/>
</dbReference>
<comment type="subcellular location">
    <subcellularLocation>
        <location evidence="1">Membrane</location>
    </subcellularLocation>
</comment>
<dbReference type="Proteomes" id="UP000694660">
    <property type="component" value="Unassembled WGS sequence"/>
</dbReference>
<dbReference type="EMBL" id="JAEKFT010000006">
    <property type="protein sequence ID" value="MBT0961013.1"/>
    <property type="molecule type" value="Genomic_DNA"/>
</dbReference>
<reference evidence="9" key="1">
    <citation type="journal article" date="2022" name="ISME J.">
        <title>Genetic and phylogenetic analysis of dissimilatory iodate-reducing bacteria identifies potential niches across the world's oceans.</title>
        <authorList>
            <person name="Reyes-Umana V."/>
            <person name="Henning Z."/>
            <person name="Lee K."/>
            <person name="Barnum T.P."/>
            <person name="Coates J.D."/>
        </authorList>
    </citation>
    <scope>NUCLEOTIDE SEQUENCE [LARGE SCALE GENOMIC DNA]</scope>
    <source>
        <strain evidence="9">IR12</strain>
    </source>
</reference>
<evidence type="ECO:0000256" key="4">
    <source>
        <dbReference type="PROSITE-ProRule" id="PRU00284"/>
    </source>
</evidence>
<dbReference type="Gene3D" id="1.10.287.950">
    <property type="entry name" value="Methyl-accepting chemotaxis protein"/>
    <property type="match status" value="1"/>
</dbReference>
<feature type="domain" description="HAMP" evidence="7">
    <location>
        <begin position="219"/>
        <end position="273"/>
    </location>
</feature>
<dbReference type="RefSeq" id="WP_214360772.1">
    <property type="nucleotide sequence ID" value="NZ_JAEKFT010000006.1"/>
</dbReference>
<dbReference type="Pfam" id="PF00672">
    <property type="entry name" value="HAMP"/>
    <property type="match status" value="1"/>
</dbReference>
<evidence type="ECO:0000313" key="9">
    <source>
        <dbReference type="Proteomes" id="UP000694660"/>
    </source>
</evidence>
<evidence type="ECO:0000256" key="5">
    <source>
        <dbReference type="SAM" id="Phobius"/>
    </source>
</evidence>
<feature type="transmembrane region" description="Helical" evidence="5">
    <location>
        <begin position="194"/>
        <end position="217"/>
    </location>
</feature>
<dbReference type="AlphaFoldDB" id="A0A944H7A1"/>
<dbReference type="CDD" id="cd06225">
    <property type="entry name" value="HAMP"/>
    <property type="match status" value="1"/>
</dbReference>
<gene>
    <name evidence="8" type="ORF">I8J34_07470</name>
</gene>
<feature type="transmembrane region" description="Helical" evidence="5">
    <location>
        <begin position="12"/>
        <end position="30"/>
    </location>
</feature>
<keyword evidence="5" id="KW-0812">Transmembrane</keyword>
<dbReference type="Pfam" id="PF00015">
    <property type="entry name" value="MCPsignal"/>
    <property type="match status" value="1"/>
</dbReference>
<evidence type="ECO:0000256" key="2">
    <source>
        <dbReference type="ARBA" id="ARBA00023224"/>
    </source>
</evidence>
<organism evidence="8 9">
    <name type="scientific">Denitromonas iodatirespirans</name>
    <dbReference type="NCBI Taxonomy" id="2795389"/>
    <lineage>
        <taxon>Bacteria</taxon>
        <taxon>Pseudomonadati</taxon>
        <taxon>Pseudomonadota</taxon>
        <taxon>Betaproteobacteria</taxon>
        <taxon>Rhodocyclales</taxon>
        <taxon>Zoogloeaceae</taxon>
        <taxon>Denitromonas</taxon>
    </lineage>
</organism>
<dbReference type="InterPro" id="IPR003660">
    <property type="entry name" value="HAMP_dom"/>
</dbReference>
<dbReference type="GO" id="GO:0004888">
    <property type="term" value="F:transmembrane signaling receptor activity"/>
    <property type="evidence" value="ECO:0007669"/>
    <property type="project" value="InterPro"/>
</dbReference>
<evidence type="ECO:0000313" key="8">
    <source>
        <dbReference type="EMBL" id="MBT0961013.1"/>
    </source>
</evidence>
<dbReference type="SMART" id="SM00283">
    <property type="entry name" value="MA"/>
    <property type="match status" value="1"/>
</dbReference>
<comment type="similarity">
    <text evidence="3">Belongs to the methyl-accepting chemotaxis (MCP) protein family.</text>
</comment>